<evidence type="ECO:0000313" key="4">
    <source>
        <dbReference type="RefSeq" id="XP_008484289.1"/>
    </source>
</evidence>
<keyword evidence="3" id="KW-1185">Reference proteome</keyword>
<keyword evidence="1" id="KW-1133">Transmembrane helix</keyword>
<dbReference type="STRING" id="121845.A0A1S3DN53"/>
<dbReference type="Proteomes" id="UP000079169">
    <property type="component" value="Unplaced"/>
</dbReference>
<evidence type="ECO:0000256" key="1">
    <source>
        <dbReference type="SAM" id="Phobius"/>
    </source>
</evidence>
<sequence length="254" mass="27969">MICRELAPGAMYDGSAKIPSGLLNGNVNQFGDFDLCMGAKQPDGEGIQGQYCLSYVELEVANSENKNLQHILNLMKSFSPFKSKLEDPGHRVPRFSSINWAVCVPSSCSPQDVETSMESTLHKYLANTGLRVPGHRVPRFSSINWAVCVPSSCSPQDVETSMESTLHKYLANTGLKYRVRVDPEMCQIREDFTPTIGTILAGAFFILILTIIGVTTALEYFEVAPQNSAFFILILTIIGITTALEYFEVAPQNS</sequence>
<proteinExistence type="predicted"/>
<dbReference type="PaxDb" id="121845-A0A1S3DN53"/>
<dbReference type="Pfam" id="PF20146">
    <property type="entry name" value="NRF"/>
    <property type="match status" value="1"/>
</dbReference>
<feature type="domain" description="Nose resistant-to-fluoxetine protein N-terminal" evidence="2">
    <location>
        <begin position="2"/>
        <end position="139"/>
    </location>
</feature>
<dbReference type="PANTHER" id="PTHR11161:SF4">
    <property type="entry name" value="DROP DEAD"/>
    <property type="match status" value="1"/>
</dbReference>
<dbReference type="InterPro" id="IPR052728">
    <property type="entry name" value="O2_lipid_transport_reg"/>
</dbReference>
<accession>A0A1S3DN53</accession>
<organism evidence="3 4">
    <name type="scientific">Diaphorina citri</name>
    <name type="common">Asian citrus psyllid</name>
    <dbReference type="NCBI Taxonomy" id="121845"/>
    <lineage>
        <taxon>Eukaryota</taxon>
        <taxon>Metazoa</taxon>
        <taxon>Ecdysozoa</taxon>
        <taxon>Arthropoda</taxon>
        <taxon>Hexapoda</taxon>
        <taxon>Insecta</taxon>
        <taxon>Pterygota</taxon>
        <taxon>Neoptera</taxon>
        <taxon>Paraneoptera</taxon>
        <taxon>Hemiptera</taxon>
        <taxon>Sternorrhyncha</taxon>
        <taxon>Psylloidea</taxon>
        <taxon>Psyllidae</taxon>
        <taxon>Diaphorininae</taxon>
        <taxon>Diaphorina</taxon>
    </lineage>
</organism>
<name>A0A1S3DN53_DIACI</name>
<feature type="non-terminal residue" evidence="4">
    <location>
        <position position="254"/>
    </location>
</feature>
<evidence type="ECO:0000313" key="3">
    <source>
        <dbReference type="Proteomes" id="UP000079169"/>
    </source>
</evidence>
<dbReference type="InterPro" id="IPR006621">
    <property type="entry name" value="Nose-resist-to-fluoxetine_N"/>
</dbReference>
<evidence type="ECO:0000259" key="2">
    <source>
        <dbReference type="SMART" id="SM00703"/>
    </source>
</evidence>
<dbReference type="OMA" id="FSSINWA"/>
<keyword evidence="1" id="KW-0472">Membrane</keyword>
<dbReference type="KEGG" id="dci:103520966"/>
<protein>
    <submittedName>
        <fullName evidence="4">Uncharacterized protein LOC103520966</fullName>
    </submittedName>
</protein>
<reference evidence="4" key="1">
    <citation type="submission" date="2025-08" db="UniProtKB">
        <authorList>
            <consortium name="RefSeq"/>
        </authorList>
    </citation>
    <scope>IDENTIFICATION</scope>
</reference>
<dbReference type="AlphaFoldDB" id="A0A1S3DN53"/>
<dbReference type="RefSeq" id="XP_008484289.1">
    <property type="nucleotide sequence ID" value="XM_008486067.1"/>
</dbReference>
<gene>
    <name evidence="4" type="primary">LOC103520966</name>
</gene>
<dbReference type="SMART" id="SM00703">
    <property type="entry name" value="NRF"/>
    <property type="match status" value="1"/>
</dbReference>
<dbReference type="GeneID" id="103520966"/>
<feature type="transmembrane region" description="Helical" evidence="1">
    <location>
        <begin position="196"/>
        <end position="218"/>
    </location>
</feature>
<feature type="transmembrane region" description="Helical" evidence="1">
    <location>
        <begin position="230"/>
        <end position="247"/>
    </location>
</feature>
<dbReference type="PANTHER" id="PTHR11161">
    <property type="entry name" value="O-ACYLTRANSFERASE"/>
    <property type="match status" value="1"/>
</dbReference>
<keyword evidence="1" id="KW-0812">Transmembrane</keyword>